<sequence length="233" mass="26841">MSFNKKLNISAFFPCYNEEKNLEALTSSTLNFFQTISDQYEVIIVNDGSKDNTREIAETIANKDPHVKVYNHETNYGYGAALKTGFKNSIYDYIFFTDGDNQFDIKEIGGLLPYAEEFDIVAGYRINRRDNFMRRLNAWSFNLFVRILFGLKIRDLNCAFKLFKKKVIDSIDIDSTGAFINAEILIKAKKKGFTIKEVGVTHYPRQWGSQTGANPKVIFKAFQELFKLRGKLK</sequence>
<keyword evidence="7" id="KW-0472">Membrane</keyword>
<dbReference type="GO" id="GO:0099621">
    <property type="term" value="F:undecaprenyl-phosphate 4-deoxy-4-formamido-L-arabinose transferase activity"/>
    <property type="evidence" value="ECO:0007669"/>
    <property type="project" value="TreeGrafter"/>
</dbReference>
<protein>
    <submittedName>
        <fullName evidence="9">Cell wall biosynthesis glycosyltransferase</fullName>
    </submittedName>
</protein>
<dbReference type="CDD" id="cd04179">
    <property type="entry name" value="DPM_DPG-synthase_like"/>
    <property type="match status" value="1"/>
</dbReference>
<dbReference type="STRING" id="1817883.A3G31_02220"/>
<keyword evidence="1" id="KW-1003">Cell membrane</keyword>
<keyword evidence="2" id="KW-0328">Glycosyltransferase</keyword>
<dbReference type="Pfam" id="PF00535">
    <property type="entry name" value="Glycos_transf_2"/>
    <property type="match status" value="1"/>
</dbReference>
<dbReference type="EMBL" id="MGDI01000005">
    <property type="protein sequence ID" value="OGL54915.1"/>
    <property type="molecule type" value="Genomic_DNA"/>
</dbReference>
<dbReference type="GO" id="GO:0005886">
    <property type="term" value="C:plasma membrane"/>
    <property type="evidence" value="ECO:0007669"/>
    <property type="project" value="TreeGrafter"/>
</dbReference>
<dbReference type="InterPro" id="IPR050256">
    <property type="entry name" value="Glycosyltransferase_2"/>
</dbReference>
<keyword evidence="4" id="KW-0812">Transmembrane</keyword>
<dbReference type="PANTHER" id="PTHR48090">
    <property type="entry name" value="UNDECAPRENYL-PHOSPHATE 4-DEOXY-4-FORMAMIDO-L-ARABINOSE TRANSFERASE-RELATED"/>
    <property type="match status" value="1"/>
</dbReference>
<dbReference type="PANTHER" id="PTHR48090:SF3">
    <property type="entry name" value="UNDECAPRENYL-PHOSPHATE 4-DEOXY-4-FORMAMIDO-L-ARABINOSE TRANSFERASE"/>
    <property type="match status" value="1"/>
</dbReference>
<evidence type="ECO:0000256" key="5">
    <source>
        <dbReference type="ARBA" id="ARBA00022985"/>
    </source>
</evidence>
<evidence type="ECO:0000313" key="9">
    <source>
        <dbReference type="EMBL" id="OGL54915.1"/>
    </source>
</evidence>
<organism evidence="9 10">
    <name type="scientific">Candidatus Schekmanbacteria bacterium RIFCSPLOWO2_12_FULL_38_15</name>
    <dbReference type="NCBI Taxonomy" id="1817883"/>
    <lineage>
        <taxon>Bacteria</taxon>
        <taxon>Candidatus Schekmaniibacteriota</taxon>
    </lineage>
</organism>
<keyword evidence="3 9" id="KW-0808">Transferase</keyword>
<keyword evidence="6" id="KW-1133">Transmembrane helix</keyword>
<dbReference type="AlphaFoldDB" id="A0A1F7SMB0"/>
<dbReference type="Gene3D" id="3.90.550.10">
    <property type="entry name" value="Spore Coat Polysaccharide Biosynthesis Protein SpsA, Chain A"/>
    <property type="match status" value="1"/>
</dbReference>
<dbReference type="SUPFAM" id="SSF53448">
    <property type="entry name" value="Nucleotide-diphospho-sugar transferases"/>
    <property type="match status" value="1"/>
</dbReference>
<name>A0A1F7SMB0_9BACT</name>
<reference evidence="9 10" key="1">
    <citation type="journal article" date="2016" name="Nat. Commun.">
        <title>Thousands of microbial genomes shed light on interconnected biogeochemical processes in an aquifer system.</title>
        <authorList>
            <person name="Anantharaman K."/>
            <person name="Brown C.T."/>
            <person name="Hug L.A."/>
            <person name="Sharon I."/>
            <person name="Castelle C.J."/>
            <person name="Probst A.J."/>
            <person name="Thomas B.C."/>
            <person name="Singh A."/>
            <person name="Wilkins M.J."/>
            <person name="Karaoz U."/>
            <person name="Brodie E.L."/>
            <person name="Williams K.H."/>
            <person name="Hubbard S.S."/>
            <person name="Banfield J.F."/>
        </authorList>
    </citation>
    <scope>NUCLEOTIDE SEQUENCE [LARGE SCALE GENOMIC DNA]</scope>
</reference>
<evidence type="ECO:0000256" key="1">
    <source>
        <dbReference type="ARBA" id="ARBA00022475"/>
    </source>
</evidence>
<evidence type="ECO:0000256" key="2">
    <source>
        <dbReference type="ARBA" id="ARBA00022676"/>
    </source>
</evidence>
<gene>
    <name evidence="9" type="ORF">A3G31_02220</name>
</gene>
<evidence type="ECO:0000256" key="4">
    <source>
        <dbReference type="ARBA" id="ARBA00022692"/>
    </source>
</evidence>
<feature type="domain" description="Glycosyltransferase 2-like" evidence="8">
    <location>
        <begin position="10"/>
        <end position="169"/>
    </location>
</feature>
<evidence type="ECO:0000259" key="8">
    <source>
        <dbReference type="Pfam" id="PF00535"/>
    </source>
</evidence>
<keyword evidence="5" id="KW-0448">Lipopolysaccharide biosynthesis</keyword>
<evidence type="ECO:0000256" key="6">
    <source>
        <dbReference type="ARBA" id="ARBA00022989"/>
    </source>
</evidence>
<dbReference type="GO" id="GO:0009103">
    <property type="term" value="P:lipopolysaccharide biosynthetic process"/>
    <property type="evidence" value="ECO:0007669"/>
    <property type="project" value="UniProtKB-KW"/>
</dbReference>
<comment type="caution">
    <text evidence="9">The sequence shown here is derived from an EMBL/GenBank/DDBJ whole genome shotgun (WGS) entry which is preliminary data.</text>
</comment>
<accession>A0A1F7SMB0</accession>
<dbReference type="InterPro" id="IPR029044">
    <property type="entry name" value="Nucleotide-diphossugar_trans"/>
</dbReference>
<evidence type="ECO:0000256" key="3">
    <source>
        <dbReference type="ARBA" id="ARBA00022679"/>
    </source>
</evidence>
<evidence type="ECO:0000256" key="7">
    <source>
        <dbReference type="ARBA" id="ARBA00023136"/>
    </source>
</evidence>
<proteinExistence type="predicted"/>
<dbReference type="InterPro" id="IPR001173">
    <property type="entry name" value="Glyco_trans_2-like"/>
</dbReference>
<evidence type="ECO:0000313" key="10">
    <source>
        <dbReference type="Proteomes" id="UP000178082"/>
    </source>
</evidence>
<dbReference type="Proteomes" id="UP000178082">
    <property type="component" value="Unassembled WGS sequence"/>
</dbReference>